<feature type="compositionally biased region" description="Polar residues" evidence="2">
    <location>
        <begin position="136"/>
        <end position="151"/>
    </location>
</feature>
<dbReference type="SUPFAM" id="SSF57756">
    <property type="entry name" value="Retrovirus zinc finger-like domains"/>
    <property type="match status" value="1"/>
</dbReference>
<keyword evidence="1" id="KW-0863">Zinc-finger</keyword>
<dbReference type="AlphaFoldDB" id="A0A9P0Z9D2"/>
<dbReference type="InterPro" id="IPR001878">
    <property type="entry name" value="Znf_CCHC"/>
</dbReference>
<comment type="caution">
    <text evidence="4">The sequence shown here is derived from an EMBL/GenBank/DDBJ whole genome shotgun (WGS) entry which is preliminary data.</text>
</comment>
<proteinExistence type="predicted"/>
<feature type="domain" description="CCHC-type" evidence="3">
    <location>
        <begin position="167"/>
        <end position="181"/>
    </location>
</feature>
<dbReference type="SMART" id="SM00343">
    <property type="entry name" value="ZnF_C2HC"/>
    <property type="match status" value="1"/>
</dbReference>
<accession>A0A9P0Z9D2</accession>
<dbReference type="Pfam" id="PF00098">
    <property type="entry name" value="zf-CCHC"/>
    <property type="match status" value="1"/>
</dbReference>
<name>A0A9P0Z9D2_CUSEU</name>
<keyword evidence="1" id="KW-0862">Zinc</keyword>
<protein>
    <recommendedName>
        <fullName evidence="3">CCHC-type domain-containing protein</fullName>
    </recommendedName>
</protein>
<reference evidence="4" key="1">
    <citation type="submission" date="2022-07" db="EMBL/GenBank/DDBJ databases">
        <authorList>
            <person name="Macas J."/>
            <person name="Novak P."/>
            <person name="Neumann P."/>
        </authorList>
    </citation>
    <scope>NUCLEOTIDE SEQUENCE</scope>
</reference>
<dbReference type="GO" id="GO:0003676">
    <property type="term" value="F:nucleic acid binding"/>
    <property type="evidence" value="ECO:0007669"/>
    <property type="project" value="InterPro"/>
</dbReference>
<dbReference type="Gene3D" id="4.10.60.10">
    <property type="entry name" value="Zinc finger, CCHC-type"/>
    <property type="match status" value="1"/>
</dbReference>
<dbReference type="Proteomes" id="UP001152484">
    <property type="component" value="Unassembled WGS sequence"/>
</dbReference>
<dbReference type="InterPro" id="IPR036875">
    <property type="entry name" value="Znf_CCHC_sf"/>
</dbReference>
<sequence length="204" mass="23848">MKKINIRKTNMEVNLRFLRSLKFEWKKTAKRIRQNKDLDELTIHNLYDCLGEFSEDIREKVNFSKGKNIVDTLALLSTEKKKKEKIPKISFEVDSSDEEKNLSDSDPEINELKKELALLTTMTRKIKKKFTRFRNPGTNNKQRTSSSNYSDKASRPSDKAVSGDSMKCFKCGKLGHFAKECHSAKKEDFNYYMQKVQMAKQMEQ</sequence>
<dbReference type="EMBL" id="CAMAPE010000031">
    <property type="protein sequence ID" value="CAH9094549.1"/>
    <property type="molecule type" value="Genomic_DNA"/>
</dbReference>
<evidence type="ECO:0000256" key="2">
    <source>
        <dbReference type="SAM" id="MobiDB-lite"/>
    </source>
</evidence>
<evidence type="ECO:0000256" key="1">
    <source>
        <dbReference type="PROSITE-ProRule" id="PRU00047"/>
    </source>
</evidence>
<evidence type="ECO:0000313" key="4">
    <source>
        <dbReference type="EMBL" id="CAH9094549.1"/>
    </source>
</evidence>
<keyword evidence="1" id="KW-0479">Metal-binding</keyword>
<keyword evidence="5" id="KW-1185">Reference proteome</keyword>
<feature type="region of interest" description="Disordered" evidence="2">
    <location>
        <begin position="130"/>
        <end position="163"/>
    </location>
</feature>
<dbReference type="PROSITE" id="PS50158">
    <property type="entry name" value="ZF_CCHC"/>
    <property type="match status" value="1"/>
</dbReference>
<gene>
    <name evidence="4" type="ORF">CEURO_LOCUS12800</name>
</gene>
<evidence type="ECO:0000259" key="3">
    <source>
        <dbReference type="PROSITE" id="PS50158"/>
    </source>
</evidence>
<organism evidence="4 5">
    <name type="scientific">Cuscuta europaea</name>
    <name type="common">European dodder</name>
    <dbReference type="NCBI Taxonomy" id="41803"/>
    <lineage>
        <taxon>Eukaryota</taxon>
        <taxon>Viridiplantae</taxon>
        <taxon>Streptophyta</taxon>
        <taxon>Embryophyta</taxon>
        <taxon>Tracheophyta</taxon>
        <taxon>Spermatophyta</taxon>
        <taxon>Magnoliopsida</taxon>
        <taxon>eudicotyledons</taxon>
        <taxon>Gunneridae</taxon>
        <taxon>Pentapetalae</taxon>
        <taxon>asterids</taxon>
        <taxon>lamiids</taxon>
        <taxon>Solanales</taxon>
        <taxon>Convolvulaceae</taxon>
        <taxon>Cuscuteae</taxon>
        <taxon>Cuscuta</taxon>
        <taxon>Cuscuta subgen. Cuscuta</taxon>
    </lineage>
</organism>
<evidence type="ECO:0000313" key="5">
    <source>
        <dbReference type="Proteomes" id="UP001152484"/>
    </source>
</evidence>
<dbReference type="GO" id="GO:0008270">
    <property type="term" value="F:zinc ion binding"/>
    <property type="evidence" value="ECO:0007669"/>
    <property type="project" value="UniProtKB-KW"/>
</dbReference>